<protein>
    <submittedName>
        <fullName evidence="2">VWA containing CoxE family protein</fullName>
    </submittedName>
</protein>
<dbReference type="InterPro" id="IPR008912">
    <property type="entry name" value="Uncharacterised_CoxE"/>
</dbReference>
<dbReference type="SMART" id="SM00327">
    <property type="entry name" value="VWA"/>
    <property type="match status" value="1"/>
</dbReference>
<reference evidence="2 3" key="1">
    <citation type="journal article" date="2009" name="Stand. Genomic Sci.">
        <title>Complete genome sequence of Acidimicrobium ferrooxidans type strain (ICP).</title>
        <authorList>
            <person name="Clum A."/>
            <person name="Nolan M."/>
            <person name="Lang E."/>
            <person name="Glavina Del Rio T."/>
            <person name="Tice H."/>
            <person name="Copeland A."/>
            <person name="Cheng J.F."/>
            <person name="Lucas S."/>
            <person name="Chen F."/>
            <person name="Bruce D."/>
            <person name="Goodwin L."/>
            <person name="Pitluck S."/>
            <person name="Ivanova N."/>
            <person name="Mavrommatis K."/>
            <person name="Mikhailova N."/>
            <person name="Pati A."/>
            <person name="Chen A."/>
            <person name="Palaniappan K."/>
            <person name="Goker M."/>
            <person name="Spring S."/>
            <person name="Land M."/>
            <person name="Hauser L."/>
            <person name="Chang Y.J."/>
            <person name="Jeffries C.C."/>
            <person name="Chain P."/>
            <person name="Bristow J."/>
            <person name="Eisen J.A."/>
            <person name="Markowitz V."/>
            <person name="Hugenholtz P."/>
            <person name="Kyrpides N.C."/>
            <person name="Klenk H.P."/>
            <person name="Lapidus A."/>
        </authorList>
    </citation>
    <scope>NUCLEOTIDE SEQUENCE [LARGE SCALE GENOMIC DNA]</scope>
    <source>
        <strain evidence="3">DSM 10331 / JCM 15462 / NBRC 103882 / ICP</strain>
    </source>
</reference>
<dbReference type="STRING" id="525909.Afer_1566"/>
<dbReference type="eggNOG" id="COG3552">
    <property type="taxonomic scope" value="Bacteria"/>
</dbReference>
<dbReference type="HOGENOM" id="CLU_042261_0_0_11"/>
<proteinExistence type="predicted"/>
<dbReference type="PANTHER" id="PTHR39338:SF6">
    <property type="entry name" value="BLL5662 PROTEIN"/>
    <property type="match status" value="1"/>
</dbReference>
<dbReference type="AlphaFoldDB" id="C7M0I0"/>
<dbReference type="SUPFAM" id="SSF53300">
    <property type="entry name" value="vWA-like"/>
    <property type="match status" value="1"/>
</dbReference>
<dbReference type="Pfam" id="PF05762">
    <property type="entry name" value="VWA_CoxE"/>
    <property type="match status" value="1"/>
</dbReference>
<dbReference type="KEGG" id="afo:Afer_1566"/>
<accession>C7M0I0</accession>
<dbReference type="PANTHER" id="PTHR39338">
    <property type="entry name" value="BLL5662 PROTEIN-RELATED"/>
    <property type="match status" value="1"/>
</dbReference>
<evidence type="ECO:0000313" key="2">
    <source>
        <dbReference type="EMBL" id="ACU54488.1"/>
    </source>
</evidence>
<evidence type="ECO:0000259" key="1">
    <source>
        <dbReference type="SMART" id="SM00327"/>
    </source>
</evidence>
<dbReference type="SMR" id="C7M0I0"/>
<dbReference type="Proteomes" id="UP000000771">
    <property type="component" value="Chromosome"/>
</dbReference>
<dbReference type="PIRSF" id="PIRSF010256">
    <property type="entry name" value="CoxE_vWa"/>
    <property type="match status" value="1"/>
</dbReference>
<organism evidence="2 3">
    <name type="scientific">Acidimicrobium ferrooxidans (strain DSM 10331 / JCM 15462 / NBRC 103882 / ICP)</name>
    <dbReference type="NCBI Taxonomy" id="525909"/>
    <lineage>
        <taxon>Bacteria</taxon>
        <taxon>Bacillati</taxon>
        <taxon>Actinomycetota</taxon>
        <taxon>Acidimicrobiia</taxon>
        <taxon>Acidimicrobiales</taxon>
        <taxon>Acidimicrobiaceae</taxon>
        <taxon>Acidimicrobium</taxon>
    </lineage>
</organism>
<dbReference type="RefSeq" id="WP_015798967.1">
    <property type="nucleotide sequence ID" value="NC_013124.1"/>
</dbReference>
<dbReference type="InterPro" id="IPR002035">
    <property type="entry name" value="VWF_A"/>
</dbReference>
<sequence>MVGRAERFVVGFVDHLRSGGLRVSTSSTIDFEQALDVVGVGSRRVVLETGLATFVKRADDVPRYLELAASYLGIVAPNASKVVLPTMVALDDGDDGAGENETERRAERVVRYSAVERLHSADLGTLDATERAEAMEALAALRLAPPMRRSARRRSAPRGQLDARATMRAAFATDLEPIERRYRAATTVPRPVVFLLDVSGSMQPYAVAMLRLAWVFAAVAKVEAWALGTRATRISRALGGRDPDVAVEEAVALVADWGGGTRLGAGIEAFVHGVRRSLRSAVVVVCSDGWDRGDPEQMRRAMASLRRRSAAIVWVNPLAGLDGYAPLARGMAAALEYVDALVAGESVASLERAAVRIVEEAGRA</sequence>
<dbReference type="InterPro" id="IPR036465">
    <property type="entry name" value="vWFA_dom_sf"/>
</dbReference>
<dbReference type="Gene3D" id="3.40.50.410">
    <property type="entry name" value="von Willebrand factor, type A domain"/>
    <property type="match status" value="1"/>
</dbReference>
<dbReference type="InterPro" id="IPR011195">
    <property type="entry name" value="UCP010256"/>
</dbReference>
<feature type="domain" description="VWFA" evidence="1">
    <location>
        <begin position="189"/>
        <end position="351"/>
    </location>
</feature>
<evidence type="ECO:0000313" key="3">
    <source>
        <dbReference type="Proteomes" id="UP000000771"/>
    </source>
</evidence>
<keyword evidence="3" id="KW-1185">Reference proteome</keyword>
<gene>
    <name evidence="2" type="ordered locus">Afer_1566</name>
</gene>
<dbReference type="CDD" id="cd00198">
    <property type="entry name" value="vWFA"/>
    <property type="match status" value="1"/>
</dbReference>
<name>C7M0I0_ACIFD</name>
<dbReference type="EMBL" id="CP001631">
    <property type="protein sequence ID" value="ACU54488.1"/>
    <property type="molecule type" value="Genomic_DNA"/>
</dbReference>